<proteinExistence type="predicted"/>
<name>A0A388K1L6_CHABU</name>
<evidence type="ECO:0000313" key="3">
    <source>
        <dbReference type="Proteomes" id="UP000265515"/>
    </source>
</evidence>
<feature type="region of interest" description="Disordered" evidence="1">
    <location>
        <begin position="330"/>
        <end position="360"/>
    </location>
</feature>
<organism evidence="2 3">
    <name type="scientific">Chara braunii</name>
    <name type="common">Braun's stonewort</name>
    <dbReference type="NCBI Taxonomy" id="69332"/>
    <lineage>
        <taxon>Eukaryota</taxon>
        <taxon>Viridiplantae</taxon>
        <taxon>Streptophyta</taxon>
        <taxon>Charophyceae</taxon>
        <taxon>Charales</taxon>
        <taxon>Characeae</taxon>
        <taxon>Chara</taxon>
    </lineage>
</organism>
<feature type="region of interest" description="Disordered" evidence="1">
    <location>
        <begin position="556"/>
        <end position="593"/>
    </location>
</feature>
<feature type="compositionally biased region" description="Basic and acidic residues" evidence="1">
    <location>
        <begin position="582"/>
        <end position="593"/>
    </location>
</feature>
<accession>A0A388K1L6</accession>
<feature type="region of interest" description="Disordered" evidence="1">
    <location>
        <begin position="436"/>
        <end position="465"/>
    </location>
</feature>
<dbReference type="Gramene" id="GBG63941">
    <property type="protein sequence ID" value="GBG63941"/>
    <property type="gene ID" value="CBR_g39945"/>
</dbReference>
<sequence length="593" mass="63605">MKSREAKWGDILERLRGKGIIKKLEDVKRKWENLKSAYNRVSFHNRHVSGLKNFLEMSTKERIEKKVHVFIREAVYKVMDQYWHDDPSAVSTNLMDSGNPIEDDLHGAGSGSPGDDGGGAQSVASAARAGGRNPARKRGPAHRPARFSVATATISDEKAQGSDRGAWGEGGSGGEREGERRGAVGTVAILPGLEFQLPKSFINPRRLATTAFAVNHHSLDDTCFPYHITPTNLYRSWAASKGNSSTSEPKRAFYCNVGGASACKAASGGAAAPTSAIYASLAPFLFRLRSKSKSKSESKSKSKSSSASEKYAPSRQQHLVELVGRGYLAGGRSRKNSQDGAVTCEVRRPTRSGSGAGGWRGMCQSVSQRVIPMGSSSQHSLPARMDAGIGSASMSIAASGDDLPSPLFAAPSPLPLGPRLGAVGFSRSGYTAVPRAVNADSGRGAGGRKGDEEEDGEEGEEQGEVVQDKGVIHDEVKVHIPEEDRSELLGDAVCVGALRLESSGSGRQSRKKKRATPADDKIGQLKGKVFRWGDDFTLNVDDVVAKWTEAAIAARKEEEEVEDHHRCAEEQHKQGKAAAAKAADEENVRRFTR</sequence>
<feature type="compositionally biased region" description="Basic and acidic residues" evidence="1">
    <location>
        <begin position="556"/>
        <end position="573"/>
    </location>
</feature>
<protein>
    <submittedName>
        <fullName evidence="2">Uncharacterized protein</fullName>
    </submittedName>
</protein>
<comment type="caution">
    <text evidence="2">The sequence shown here is derived from an EMBL/GenBank/DDBJ whole genome shotgun (WGS) entry which is preliminary data.</text>
</comment>
<gene>
    <name evidence="2" type="ORF">CBR_g39945</name>
</gene>
<dbReference type="Proteomes" id="UP000265515">
    <property type="component" value="Unassembled WGS sequence"/>
</dbReference>
<feature type="compositionally biased region" description="Gly residues" evidence="1">
    <location>
        <begin position="108"/>
        <end position="120"/>
    </location>
</feature>
<feature type="region of interest" description="Disordered" evidence="1">
    <location>
        <begin position="91"/>
        <end position="180"/>
    </location>
</feature>
<evidence type="ECO:0000313" key="2">
    <source>
        <dbReference type="EMBL" id="GBG63941.1"/>
    </source>
</evidence>
<dbReference type="AlphaFoldDB" id="A0A388K1L6"/>
<reference evidence="2 3" key="1">
    <citation type="journal article" date="2018" name="Cell">
        <title>The Chara Genome: Secondary Complexity and Implications for Plant Terrestrialization.</title>
        <authorList>
            <person name="Nishiyama T."/>
            <person name="Sakayama H."/>
            <person name="Vries J.D."/>
            <person name="Buschmann H."/>
            <person name="Saint-Marcoux D."/>
            <person name="Ullrich K.K."/>
            <person name="Haas F.B."/>
            <person name="Vanderstraeten L."/>
            <person name="Becker D."/>
            <person name="Lang D."/>
            <person name="Vosolsobe S."/>
            <person name="Rombauts S."/>
            <person name="Wilhelmsson P.K.I."/>
            <person name="Janitza P."/>
            <person name="Kern R."/>
            <person name="Heyl A."/>
            <person name="Rumpler F."/>
            <person name="Villalobos L.I.A.C."/>
            <person name="Clay J.M."/>
            <person name="Skokan R."/>
            <person name="Toyoda A."/>
            <person name="Suzuki Y."/>
            <person name="Kagoshima H."/>
            <person name="Schijlen E."/>
            <person name="Tajeshwar N."/>
            <person name="Catarino B."/>
            <person name="Hetherington A.J."/>
            <person name="Saltykova A."/>
            <person name="Bonnot C."/>
            <person name="Breuninger H."/>
            <person name="Symeonidi A."/>
            <person name="Radhakrishnan G.V."/>
            <person name="Van Nieuwerburgh F."/>
            <person name="Deforce D."/>
            <person name="Chang C."/>
            <person name="Karol K.G."/>
            <person name="Hedrich R."/>
            <person name="Ulvskov P."/>
            <person name="Glockner G."/>
            <person name="Delwiche C.F."/>
            <person name="Petrasek J."/>
            <person name="Van de Peer Y."/>
            <person name="Friml J."/>
            <person name="Beilby M."/>
            <person name="Dolan L."/>
            <person name="Kohara Y."/>
            <person name="Sugano S."/>
            <person name="Fujiyama A."/>
            <person name="Delaux P.-M."/>
            <person name="Quint M."/>
            <person name="TheiBen G."/>
            <person name="Hagemann M."/>
            <person name="Harholt J."/>
            <person name="Dunand C."/>
            <person name="Zachgo S."/>
            <person name="Langdale J."/>
            <person name="Maumus F."/>
            <person name="Straeten D.V.D."/>
            <person name="Gould S.B."/>
            <person name="Rensing S.A."/>
        </authorList>
    </citation>
    <scope>NUCLEOTIDE SEQUENCE [LARGE SCALE GENOMIC DNA]</scope>
    <source>
        <strain evidence="2 3">S276</strain>
    </source>
</reference>
<feature type="region of interest" description="Disordered" evidence="1">
    <location>
        <begin position="293"/>
        <end position="315"/>
    </location>
</feature>
<feature type="compositionally biased region" description="Acidic residues" evidence="1">
    <location>
        <begin position="452"/>
        <end position="463"/>
    </location>
</feature>
<feature type="compositionally biased region" description="Basic residues" evidence="1">
    <location>
        <begin position="134"/>
        <end position="145"/>
    </location>
</feature>
<evidence type="ECO:0000256" key="1">
    <source>
        <dbReference type="SAM" id="MobiDB-lite"/>
    </source>
</evidence>
<dbReference type="EMBL" id="BFEA01000044">
    <property type="protein sequence ID" value="GBG63941.1"/>
    <property type="molecule type" value="Genomic_DNA"/>
</dbReference>
<keyword evidence="3" id="KW-1185">Reference proteome</keyword>